<dbReference type="PANTHER" id="PTHR30465:SF0">
    <property type="entry name" value="OLIGOPEPTIDE TRANSPORT SYSTEM PERMEASE PROTEIN APPB"/>
    <property type="match status" value="1"/>
</dbReference>
<dbReference type="Pfam" id="PF19300">
    <property type="entry name" value="BPD_transp_1_N"/>
    <property type="match status" value="1"/>
</dbReference>
<feature type="domain" description="ABC transmembrane type-1" evidence="8">
    <location>
        <begin position="118"/>
        <end position="332"/>
    </location>
</feature>
<gene>
    <name evidence="9" type="ORF">G4Y79_09665</name>
</gene>
<accession>A0A7S8ED99</accession>
<keyword evidence="2 7" id="KW-0813">Transport</keyword>
<evidence type="ECO:0000256" key="4">
    <source>
        <dbReference type="ARBA" id="ARBA00022692"/>
    </source>
</evidence>
<keyword evidence="6 7" id="KW-0472">Membrane</keyword>
<dbReference type="PANTHER" id="PTHR30465">
    <property type="entry name" value="INNER MEMBRANE ABC TRANSPORTER"/>
    <property type="match status" value="1"/>
</dbReference>
<evidence type="ECO:0000256" key="1">
    <source>
        <dbReference type="ARBA" id="ARBA00004651"/>
    </source>
</evidence>
<comment type="similarity">
    <text evidence="7">Belongs to the binding-protein-dependent transport system permease family.</text>
</comment>
<dbReference type="AlphaFoldDB" id="A0A7S8ED99"/>
<evidence type="ECO:0000256" key="7">
    <source>
        <dbReference type="RuleBase" id="RU363032"/>
    </source>
</evidence>
<evidence type="ECO:0000256" key="6">
    <source>
        <dbReference type="ARBA" id="ARBA00023136"/>
    </source>
</evidence>
<evidence type="ECO:0000313" key="10">
    <source>
        <dbReference type="Proteomes" id="UP000594468"/>
    </source>
</evidence>
<keyword evidence="4 7" id="KW-0812">Transmembrane</keyword>
<feature type="transmembrane region" description="Helical" evidence="7">
    <location>
        <begin position="126"/>
        <end position="145"/>
    </location>
</feature>
<feature type="transmembrane region" description="Helical" evidence="7">
    <location>
        <begin position="157"/>
        <end position="185"/>
    </location>
</feature>
<dbReference type="InterPro" id="IPR000515">
    <property type="entry name" value="MetI-like"/>
</dbReference>
<reference evidence="9 10" key="1">
    <citation type="submission" date="2020-02" db="EMBL/GenBank/DDBJ databases">
        <authorList>
            <person name="Zheng R.K."/>
            <person name="Sun C.M."/>
        </authorList>
    </citation>
    <scope>NUCLEOTIDE SEQUENCE [LARGE SCALE GENOMIC DNA]</scope>
    <source>
        <strain evidence="10">rifampicinis</strain>
    </source>
</reference>
<feature type="transmembrane region" description="Helical" evidence="7">
    <location>
        <begin position="309"/>
        <end position="335"/>
    </location>
</feature>
<dbReference type="CDD" id="cd06261">
    <property type="entry name" value="TM_PBP2"/>
    <property type="match status" value="1"/>
</dbReference>
<evidence type="ECO:0000313" key="9">
    <source>
        <dbReference type="EMBL" id="QPC84623.1"/>
    </source>
</evidence>
<evidence type="ECO:0000256" key="2">
    <source>
        <dbReference type="ARBA" id="ARBA00022448"/>
    </source>
</evidence>
<dbReference type="Pfam" id="PF00528">
    <property type="entry name" value="BPD_transp_1"/>
    <property type="match status" value="1"/>
</dbReference>
<dbReference type="SUPFAM" id="SSF161098">
    <property type="entry name" value="MetI-like"/>
    <property type="match status" value="1"/>
</dbReference>
<dbReference type="InterPro" id="IPR045621">
    <property type="entry name" value="BPD_transp_1_N"/>
</dbReference>
<name>A0A7S8ED99_9CHLR</name>
<evidence type="ECO:0000259" key="8">
    <source>
        <dbReference type="PROSITE" id="PS50928"/>
    </source>
</evidence>
<feature type="transmembrane region" description="Helical" evidence="7">
    <location>
        <begin position="12"/>
        <end position="30"/>
    </location>
</feature>
<feature type="transmembrane region" description="Helical" evidence="7">
    <location>
        <begin position="263"/>
        <end position="289"/>
    </location>
</feature>
<evidence type="ECO:0000256" key="5">
    <source>
        <dbReference type="ARBA" id="ARBA00022989"/>
    </source>
</evidence>
<keyword evidence="3" id="KW-1003">Cell membrane</keyword>
<dbReference type="InterPro" id="IPR035906">
    <property type="entry name" value="MetI-like_sf"/>
</dbReference>
<dbReference type="Proteomes" id="UP000594468">
    <property type="component" value="Chromosome"/>
</dbReference>
<dbReference type="EMBL" id="CP062983">
    <property type="protein sequence ID" value="QPC84623.1"/>
    <property type="molecule type" value="Genomic_DNA"/>
</dbReference>
<evidence type="ECO:0000256" key="3">
    <source>
        <dbReference type="ARBA" id="ARBA00022475"/>
    </source>
</evidence>
<dbReference type="GO" id="GO:0055085">
    <property type="term" value="P:transmembrane transport"/>
    <property type="evidence" value="ECO:0007669"/>
    <property type="project" value="InterPro"/>
</dbReference>
<feature type="transmembrane region" description="Helical" evidence="7">
    <location>
        <begin position="205"/>
        <end position="224"/>
    </location>
</feature>
<sequence length="341" mass="37476">MTTYLIRRVIQAIPTIIGITLISFILIMLAPGDPLTRFALNPEASPESMERLRRQMGLDKPILEQYLYWMIGNDWTTIDVDGDGVGDIQGTRQGLLRGDMGQSFQHRRPVLELILERIPATLQLTLPPLLIGYGLGIVLGTLAAANKGSLLDQAVRILSVLGTALPNFWLGLILIILFSVKLQVLPIGGMRDLTRTDGSVDVMDTLVHMILPVSVLALGIIASVTRYMRASVLEVIEQDYVRTARSKGLSGRRIFNVHVMRNALLPIATLFGPGLAALLSGAVIIEQVFSWPGMGRLTITAIFQRDFPLIMGSVLISAILYVIGLIISDVLYALLDPRIRF</sequence>
<dbReference type="GO" id="GO:0005886">
    <property type="term" value="C:plasma membrane"/>
    <property type="evidence" value="ECO:0007669"/>
    <property type="project" value="UniProtKB-SubCell"/>
</dbReference>
<dbReference type="PROSITE" id="PS50928">
    <property type="entry name" value="ABC_TM1"/>
    <property type="match status" value="1"/>
</dbReference>
<comment type="subcellular location">
    <subcellularLocation>
        <location evidence="1 7">Cell membrane</location>
        <topology evidence="1 7">Multi-pass membrane protein</topology>
    </subcellularLocation>
</comment>
<dbReference type="Gene3D" id="1.10.3720.10">
    <property type="entry name" value="MetI-like"/>
    <property type="match status" value="1"/>
</dbReference>
<proteinExistence type="inferred from homology"/>
<organism evidence="9 10">
    <name type="scientific">Phototrophicus methaneseepsis</name>
    <dbReference type="NCBI Taxonomy" id="2710758"/>
    <lineage>
        <taxon>Bacteria</taxon>
        <taxon>Bacillati</taxon>
        <taxon>Chloroflexota</taxon>
        <taxon>Candidatus Thermofontia</taxon>
        <taxon>Phototrophicales</taxon>
        <taxon>Phototrophicaceae</taxon>
        <taxon>Phototrophicus</taxon>
    </lineage>
</organism>
<keyword evidence="10" id="KW-1185">Reference proteome</keyword>
<keyword evidence="5 7" id="KW-1133">Transmembrane helix</keyword>
<dbReference type="KEGG" id="pmet:G4Y79_09665"/>
<dbReference type="RefSeq" id="WP_195172686.1">
    <property type="nucleotide sequence ID" value="NZ_CP062983.1"/>
</dbReference>
<protein>
    <submittedName>
        <fullName evidence="9">ABC transporter permease</fullName>
    </submittedName>
</protein>